<keyword evidence="1" id="KW-1133">Transmembrane helix</keyword>
<name>A0A250F8I9_9FLAO</name>
<dbReference type="GO" id="GO:0004497">
    <property type="term" value="F:monooxygenase activity"/>
    <property type="evidence" value="ECO:0007669"/>
    <property type="project" value="UniProtKB-KW"/>
</dbReference>
<dbReference type="AlphaFoldDB" id="A0A250F8I9"/>
<feature type="transmembrane region" description="Helical" evidence="1">
    <location>
        <begin position="21"/>
        <end position="39"/>
    </location>
</feature>
<keyword evidence="2" id="KW-0560">Oxidoreductase</keyword>
<feature type="transmembrane region" description="Helical" evidence="1">
    <location>
        <begin position="148"/>
        <end position="169"/>
    </location>
</feature>
<organism evidence="2 3">
    <name type="scientific">Capnocytophaga leadbetteri</name>
    <dbReference type="NCBI Taxonomy" id="327575"/>
    <lineage>
        <taxon>Bacteria</taxon>
        <taxon>Pseudomonadati</taxon>
        <taxon>Bacteroidota</taxon>
        <taxon>Flavobacteriia</taxon>
        <taxon>Flavobacteriales</taxon>
        <taxon>Flavobacteriaceae</taxon>
        <taxon>Capnocytophaga</taxon>
    </lineage>
</organism>
<feature type="transmembrane region" description="Helical" evidence="1">
    <location>
        <begin position="208"/>
        <end position="229"/>
    </location>
</feature>
<feature type="transmembrane region" description="Helical" evidence="1">
    <location>
        <begin position="181"/>
        <end position="202"/>
    </location>
</feature>
<evidence type="ECO:0000313" key="2">
    <source>
        <dbReference type="EMBL" id="ATA81452.1"/>
    </source>
</evidence>
<keyword evidence="1" id="KW-0812">Transmembrane</keyword>
<dbReference type="RefSeq" id="WP_095913317.1">
    <property type="nucleotide sequence ID" value="NZ_CAURJF010000003.1"/>
</dbReference>
<gene>
    <name evidence="2" type="ORF">CGC53_03350</name>
</gene>
<keyword evidence="3" id="KW-1185">Reference proteome</keyword>
<keyword evidence="1" id="KW-0472">Membrane</keyword>
<reference evidence="3" key="1">
    <citation type="submission" date="2017-06" db="EMBL/GenBank/DDBJ databases">
        <title>Capnocytophaga spp. assemblies.</title>
        <authorList>
            <person name="Gulvik C.A."/>
        </authorList>
    </citation>
    <scope>NUCLEOTIDE SEQUENCE [LARGE SCALE GENOMIC DNA]</scope>
    <source>
        <strain evidence="3">H6253</strain>
    </source>
</reference>
<proteinExistence type="predicted"/>
<dbReference type="EMBL" id="CP022384">
    <property type="protein sequence ID" value="ATA81452.1"/>
    <property type="molecule type" value="Genomic_DNA"/>
</dbReference>
<feature type="transmembrane region" description="Helical" evidence="1">
    <location>
        <begin position="122"/>
        <end position="142"/>
    </location>
</feature>
<evidence type="ECO:0000256" key="1">
    <source>
        <dbReference type="SAM" id="Phobius"/>
    </source>
</evidence>
<protein>
    <submittedName>
        <fullName evidence="2">Beta-carotene 15,15'-monooxygenase</fullName>
    </submittedName>
</protein>
<keyword evidence="2" id="KW-0503">Monooxygenase</keyword>
<dbReference type="Proteomes" id="UP000217276">
    <property type="component" value="Chromosome"/>
</dbReference>
<dbReference type="KEGG" id="clk:CGC53_03350"/>
<evidence type="ECO:0000313" key="3">
    <source>
        <dbReference type="Proteomes" id="UP000217276"/>
    </source>
</evidence>
<feature type="transmembrane region" description="Helical" evidence="1">
    <location>
        <begin position="70"/>
        <end position="93"/>
    </location>
</feature>
<sequence length="235" mass="25658">MKLSNVLSLSFQLFKTTFLTHLLGCLLLFGALLGLYWFLAPVIFGMPLEEVAQLSKQPEKITALVNNGGFAIKLSLFLLLVDGIVTPFTTGMYKNYKSVQRNEAATIGQLFSFYRSTYTGRILSYVLLLTALKSTAFVGIGALGLPAFALATVTVMSIVFVLTLPIIIFEDQPLLRAMGNSYKRTVPVIFTVMLALILGGIVSLLGAFVFGIGIVVTFPMLYAVIYSLYTNSVTH</sequence>
<accession>A0A250F8I9</accession>